<protein>
    <submittedName>
        <fullName evidence="4">Efflux transporter periplasmic adaptor subunit</fullName>
    </submittedName>
</protein>
<dbReference type="Gene3D" id="2.40.30.170">
    <property type="match status" value="1"/>
</dbReference>
<dbReference type="Gene3D" id="2.40.50.100">
    <property type="match status" value="1"/>
</dbReference>
<dbReference type="Pfam" id="PF25917">
    <property type="entry name" value="BSH_RND"/>
    <property type="match status" value="1"/>
</dbReference>
<evidence type="ECO:0000256" key="1">
    <source>
        <dbReference type="ARBA" id="ARBA00009477"/>
    </source>
</evidence>
<dbReference type="NCBIfam" id="TIGR01730">
    <property type="entry name" value="RND_mfp"/>
    <property type="match status" value="1"/>
</dbReference>
<dbReference type="Gene3D" id="2.40.420.20">
    <property type="match status" value="1"/>
</dbReference>
<evidence type="ECO:0000259" key="3">
    <source>
        <dbReference type="Pfam" id="PF25917"/>
    </source>
</evidence>
<reference evidence="5" key="1">
    <citation type="submission" date="2017-09" db="EMBL/GenBank/DDBJ databases">
        <title>The Reconstruction of 2,631 Draft Metagenome-Assembled Genomes from the Global Oceans.</title>
        <authorList>
            <person name="Tully B.J."/>
            <person name="Graham E.D."/>
            <person name="Heidelberg J.F."/>
        </authorList>
    </citation>
    <scope>NUCLEOTIDE SEQUENCE [LARGE SCALE GENOMIC DNA]</scope>
</reference>
<comment type="caution">
    <text evidence="4">The sequence shown here is derived from an EMBL/GenBank/DDBJ whole genome shotgun (WGS) entry which is preliminary data.</text>
</comment>
<sequence>MTMRWFRLILRIALLVVVIGGGVWGTRTILEQKTKAQRRPPPPATRLTVEAIQVKPIDYQINVNTFGTIQPHTQSTLVSQVSGSILRIAPSFRDGGFFEKGALLLEIDPTEYEAEVRLTETTLTQSYLALKEEQARSQQAIRNWQRLGQKGFPSDLAMRRPQLEVAKSAIEAGRIRLGKAKRNLERTRIVAPYAGRIMDQMVDVGQYVGIGTQLAKIYSIDYVEVRLPLHSAQLEYVNLPEEYRSSRKQQQNGPVVRFEARHGKQALPWEGRISRTEGVFDPNSRQLHVVAQIRNPYESQKDGKPPLKIGQFVAAEIEGRLIKSALVIPRQAIYQGSEVVLIRDNKLHRQQVDILWSNAEEAVISNGLTAGDLLTLTPVGSLPSGTEVNTLLEGRSIQEGAPEQNRHQQLPGSPEAADAANNDSRGSAPRKNVEKVAASR</sequence>
<organism evidence="4 5">
    <name type="scientific">SAR324 cluster bacterium</name>
    <dbReference type="NCBI Taxonomy" id="2024889"/>
    <lineage>
        <taxon>Bacteria</taxon>
        <taxon>Deltaproteobacteria</taxon>
        <taxon>SAR324 cluster</taxon>
    </lineage>
</organism>
<evidence type="ECO:0000313" key="5">
    <source>
        <dbReference type="Proteomes" id="UP000226525"/>
    </source>
</evidence>
<dbReference type="PANTHER" id="PTHR30469">
    <property type="entry name" value="MULTIDRUG RESISTANCE PROTEIN MDTA"/>
    <property type="match status" value="1"/>
</dbReference>
<feature type="domain" description="Multidrug resistance protein MdtA-like barrel-sandwich hybrid" evidence="3">
    <location>
        <begin position="76"/>
        <end position="216"/>
    </location>
</feature>
<accession>A0A2D6YN49</accession>
<dbReference type="SUPFAM" id="SSF111369">
    <property type="entry name" value="HlyD-like secretion proteins"/>
    <property type="match status" value="1"/>
</dbReference>
<comment type="similarity">
    <text evidence="1">Belongs to the membrane fusion protein (MFP) (TC 8.A.1) family.</text>
</comment>
<name>A0A2D6YN49_9DELT</name>
<proteinExistence type="inferred from homology"/>
<evidence type="ECO:0000256" key="2">
    <source>
        <dbReference type="SAM" id="MobiDB-lite"/>
    </source>
</evidence>
<dbReference type="InterPro" id="IPR058625">
    <property type="entry name" value="MdtA-like_BSH"/>
</dbReference>
<dbReference type="Proteomes" id="UP000226525">
    <property type="component" value="Unassembled WGS sequence"/>
</dbReference>
<dbReference type="GO" id="GO:1990281">
    <property type="term" value="C:efflux pump complex"/>
    <property type="evidence" value="ECO:0007669"/>
    <property type="project" value="TreeGrafter"/>
</dbReference>
<dbReference type="EMBL" id="NZEX01000176">
    <property type="protein sequence ID" value="MAH64621.1"/>
    <property type="molecule type" value="Genomic_DNA"/>
</dbReference>
<dbReference type="InterPro" id="IPR006143">
    <property type="entry name" value="RND_pump_MFP"/>
</dbReference>
<evidence type="ECO:0000313" key="4">
    <source>
        <dbReference type="EMBL" id="MAH64621.1"/>
    </source>
</evidence>
<dbReference type="PANTHER" id="PTHR30469:SF12">
    <property type="entry name" value="MULTIDRUG RESISTANCE PROTEIN MDTA"/>
    <property type="match status" value="1"/>
</dbReference>
<dbReference type="GO" id="GO:0015562">
    <property type="term" value="F:efflux transmembrane transporter activity"/>
    <property type="evidence" value="ECO:0007669"/>
    <property type="project" value="TreeGrafter"/>
</dbReference>
<feature type="region of interest" description="Disordered" evidence="2">
    <location>
        <begin position="399"/>
        <end position="440"/>
    </location>
</feature>
<gene>
    <name evidence="4" type="ORF">CMN54_14500</name>
</gene>
<dbReference type="Gene3D" id="1.10.287.470">
    <property type="entry name" value="Helix hairpin bin"/>
    <property type="match status" value="1"/>
</dbReference>
<dbReference type="AlphaFoldDB" id="A0A2D6YN49"/>